<dbReference type="Proteomes" id="UP001054252">
    <property type="component" value="Unassembled WGS sequence"/>
</dbReference>
<keyword evidence="3" id="KW-1185">Reference proteome</keyword>
<dbReference type="Pfam" id="PF03732">
    <property type="entry name" value="Retrotrans_gag"/>
    <property type="match status" value="1"/>
</dbReference>
<dbReference type="InterPro" id="IPR005162">
    <property type="entry name" value="Retrotrans_gag_dom"/>
</dbReference>
<sequence length="116" mass="13638">MLTGEALTWWESYLKLHQGEPELSTWDGFKKMFMQEYIPDSKRCELQREFVDLKQGSRTVEQYKKFDCYLPFVGSQVGDEQGKADRFLWGLNLNIYLPVNQFKPATYRGVADRAID</sequence>
<proteinExistence type="predicted"/>
<accession>A0AAV5LGC1</accession>
<dbReference type="AlphaFoldDB" id="A0AAV5LGC1"/>
<protein>
    <recommendedName>
        <fullName evidence="1">Retrotransposon gag domain-containing protein</fullName>
    </recommendedName>
</protein>
<feature type="domain" description="Retrotransposon gag" evidence="1">
    <location>
        <begin position="2"/>
        <end position="92"/>
    </location>
</feature>
<reference evidence="2 3" key="1">
    <citation type="journal article" date="2021" name="Commun. Biol.">
        <title>The genome of Shorea leprosula (Dipterocarpaceae) highlights the ecological relevance of drought in aseasonal tropical rainforests.</title>
        <authorList>
            <person name="Ng K.K.S."/>
            <person name="Kobayashi M.J."/>
            <person name="Fawcett J.A."/>
            <person name="Hatakeyama M."/>
            <person name="Paape T."/>
            <person name="Ng C.H."/>
            <person name="Ang C.C."/>
            <person name="Tnah L.H."/>
            <person name="Lee C.T."/>
            <person name="Nishiyama T."/>
            <person name="Sese J."/>
            <person name="O'Brien M.J."/>
            <person name="Copetti D."/>
            <person name="Mohd Noor M.I."/>
            <person name="Ong R.C."/>
            <person name="Putra M."/>
            <person name="Sireger I.Z."/>
            <person name="Indrioko S."/>
            <person name="Kosugi Y."/>
            <person name="Izuno A."/>
            <person name="Isagi Y."/>
            <person name="Lee S.L."/>
            <person name="Shimizu K.K."/>
        </authorList>
    </citation>
    <scope>NUCLEOTIDE SEQUENCE [LARGE SCALE GENOMIC DNA]</scope>
    <source>
        <strain evidence="2">214</strain>
    </source>
</reference>
<organism evidence="2 3">
    <name type="scientific">Rubroshorea leprosula</name>
    <dbReference type="NCBI Taxonomy" id="152421"/>
    <lineage>
        <taxon>Eukaryota</taxon>
        <taxon>Viridiplantae</taxon>
        <taxon>Streptophyta</taxon>
        <taxon>Embryophyta</taxon>
        <taxon>Tracheophyta</taxon>
        <taxon>Spermatophyta</taxon>
        <taxon>Magnoliopsida</taxon>
        <taxon>eudicotyledons</taxon>
        <taxon>Gunneridae</taxon>
        <taxon>Pentapetalae</taxon>
        <taxon>rosids</taxon>
        <taxon>malvids</taxon>
        <taxon>Malvales</taxon>
        <taxon>Dipterocarpaceae</taxon>
        <taxon>Rubroshorea</taxon>
    </lineage>
</organism>
<comment type="caution">
    <text evidence="2">The sequence shown here is derived from an EMBL/GenBank/DDBJ whole genome shotgun (WGS) entry which is preliminary data.</text>
</comment>
<evidence type="ECO:0000313" key="2">
    <source>
        <dbReference type="EMBL" id="GKV35906.1"/>
    </source>
</evidence>
<dbReference type="EMBL" id="BPVZ01000113">
    <property type="protein sequence ID" value="GKV35906.1"/>
    <property type="molecule type" value="Genomic_DNA"/>
</dbReference>
<gene>
    <name evidence="2" type="ORF">SLEP1_g44108</name>
</gene>
<evidence type="ECO:0000259" key="1">
    <source>
        <dbReference type="Pfam" id="PF03732"/>
    </source>
</evidence>
<evidence type="ECO:0000313" key="3">
    <source>
        <dbReference type="Proteomes" id="UP001054252"/>
    </source>
</evidence>
<name>A0AAV5LGC1_9ROSI</name>